<proteinExistence type="predicted"/>
<dbReference type="NCBIfam" id="TIGR04088">
    <property type="entry name" value="cognate_SipW"/>
    <property type="match status" value="1"/>
</dbReference>
<comment type="caution">
    <text evidence="1">The sequence shown here is derived from an EMBL/GenBank/DDBJ whole genome shotgun (WGS) entry which is preliminary data.</text>
</comment>
<evidence type="ECO:0000313" key="1">
    <source>
        <dbReference type="EMBL" id="MBM6920315.1"/>
    </source>
</evidence>
<gene>
    <name evidence="1" type="ORF">H6A12_03975</name>
</gene>
<evidence type="ECO:0000313" key="2">
    <source>
        <dbReference type="Proteomes" id="UP000774750"/>
    </source>
</evidence>
<name>A0A938X5R4_9FIRM</name>
<sequence>MKTTKKSLWLSAVSMMLCVVMLLGTTFAWFTDSVTNKDNVIQAGNLDVQFDYRGLTETTAENYKKVDSKALFNDVKWEPGKSFGYDFKVTNAGSLAFDWELSFQNIKSEGGTNNVNIADVLDVYVLDVNANEVTGTPAKLSALNNGVVTSGQLKAEDRNNTQEFSVVIKMKEDANNDYQGAKVTFDIYLRAKQATVEKDGFESSDYDKNATFEGVVNTAEEFTAALQKGGEITLGKDIVLTSRAVVPEGVTVSIDLGGKTISGYGIRNLGTIESLTNGTIVAESGYGLENRANIGLLNCNITSVTSDAINNGTGTWQDGEYVGSNGVIEEIAGGSYAGHADVYASSITGACGLYNGSNAVVKLISGGYFQGSSVAFRNYNKNGIERVTGGFFDCPYMDENGRTFCDSTTIDEVFYNNAPLEVTGGTWYNVGSKINSKIPEGYQLVQGDECEMTSRKAYVRYDAETQTPAHWVDDPDGTVYYYWTVEKN</sequence>
<dbReference type="RefSeq" id="WP_204444990.1">
    <property type="nucleotide sequence ID" value="NZ_JACJKY010000004.1"/>
</dbReference>
<dbReference type="Proteomes" id="UP000774750">
    <property type="component" value="Unassembled WGS sequence"/>
</dbReference>
<keyword evidence="2" id="KW-1185">Reference proteome</keyword>
<protein>
    <submittedName>
        <fullName evidence="1">Uncharacterized protein</fullName>
    </submittedName>
</protein>
<dbReference type="Pfam" id="PF12389">
    <property type="entry name" value="Peptidase_M73"/>
    <property type="match status" value="1"/>
</dbReference>
<accession>A0A938X5R4</accession>
<dbReference type="AlphaFoldDB" id="A0A938X5R4"/>
<dbReference type="InterPro" id="IPR023833">
    <property type="entry name" value="Signal_pept_SipW-depend-type"/>
</dbReference>
<reference evidence="1" key="2">
    <citation type="journal article" date="2021" name="Sci. Rep.">
        <title>The distribution of antibiotic resistance genes in chicken gut microbiota commensals.</title>
        <authorList>
            <person name="Juricova H."/>
            <person name="Matiasovicova J."/>
            <person name="Kubasova T."/>
            <person name="Cejkova D."/>
            <person name="Rychlik I."/>
        </authorList>
    </citation>
    <scope>NUCLEOTIDE SEQUENCE</scope>
    <source>
        <strain evidence="1">An559</strain>
    </source>
</reference>
<dbReference type="EMBL" id="JACJKY010000004">
    <property type="protein sequence ID" value="MBM6920315.1"/>
    <property type="molecule type" value="Genomic_DNA"/>
</dbReference>
<organism evidence="1 2">
    <name type="scientific">Merdimmobilis hominis</name>
    <dbReference type="NCBI Taxonomy" id="2897707"/>
    <lineage>
        <taxon>Bacteria</taxon>
        <taxon>Bacillati</taxon>
        <taxon>Bacillota</taxon>
        <taxon>Clostridia</taxon>
        <taxon>Eubacteriales</taxon>
        <taxon>Oscillospiraceae</taxon>
        <taxon>Merdimmobilis</taxon>
    </lineage>
</organism>
<dbReference type="InterPro" id="IPR022121">
    <property type="entry name" value="Peptidase_M73_camelysin"/>
</dbReference>
<reference evidence="1" key="1">
    <citation type="submission" date="2020-08" db="EMBL/GenBank/DDBJ databases">
        <authorList>
            <person name="Cejkova D."/>
            <person name="Kubasova T."/>
            <person name="Jahodarova E."/>
            <person name="Rychlik I."/>
        </authorList>
    </citation>
    <scope>NUCLEOTIDE SEQUENCE</scope>
    <source>
        <strain evidence="1">An559</strain>
    </source>
</reference>